<feature type="region of interest" description="Disordered" evidence="1">
    <location>
        <begin position="136"/>
        <end position="166"/>
    </location>
</feature>
<dbReference type="Proteomes" id="UP000245771">
    <property type="component" value="Unassembled WGS sequence"/>
</dbReference>
<feature type="compositionally biased region" description="Polar residues" evidence="1">
    <location>
        <begin position="1"/>
        <end position="16"/>
    </location>
</feature>
<evidence type="ECO:0000313" key="2">
    <source>
        <dbReference type="EMBL" id="PWN33558.1"/>
    </source>
</evidence>
<evidence type="ECO:0000313" key="3">
    <source>
        <dbReference type="Proteomes" id="UP000245771"/>
    </source>
</evidence>
<organism evidence="2 3">
    <name type="scientific">Meira miltonrushii</name>
    <dbReference type="NCBI Taxonomy" id="1280837"/>
    <lineage>
        <taxon>Eukaryota</taxon>
        <taxon>Fungi</taxon>
        <taxon>Dikarya</taxon>
        <taxon>Basidiomycota</taxon>
        <taxon>Ustilaginomycotina</taxon>
        <taxon>Exobasidiomycetes</taxon>
        <taxon>Exobasidiales</taxon>
        <taxon>Brachybasidiaceae</taxon>
        <taxon>Meira</taxon>
    </lineage>
</organism>
<sequence length="166" mass="19701">MAQGSNLYHRTLPSKQRMNDHINIETAITSPDQGEKEVTKKRKRSSSRKYNFPPGTTRKERNRVYKKAHYASMSPSRKADYLAKVKVRESKPEVKLAISIKRKEWYHNLSKDRKEEYSKKVLEAKKRRLERLSAEERQAKHLERNAIERDRHRRKKAEALAKESQT</sequence>
<evidence type="ECO:0000256" key="1">
    <source>
        <dbReference type="SAM" id="MobiDB-lite"/>
    </source>
</evidence>
<dbReference type="InParanoid" id="A0A316V945"/>
<name>A0A316V945_9BASI</name>
<protein>
    <submittedName>
        <fullName evidence="2">Uncharacterized protein</fullName>
    </submittedName>
</protein>
<dbReference type="GeneID" id="37023226"/>
<dbReference type="AlphaFoldDB" id="A0A316V945"/>
<accession>A0A316V945</accession>
<feature type="compositionally biased region" description="Basic and acidic residues" evidence="1">
    <location>
        <begin position="157"/>
        <end position="166"/>
    </location>
</feature>
<reference evidence="2 3" key="1">
    <citation type="journal article" date="2018" name="Mol. Biol. Evol.">
        <title>Broad Genomic Sampling Reveals a Smut Pathogenic Ancestry of the Fungal Clade Ustilaginomycotina.</title>
        <authorList>
            <person name="Kijpornyongpan T."/>
            <person name="Mondo S.J."/>
            <person name="Barry K."/>
            <person name="Sandor L."/>
            <person name="Lee J."/>
            <person name="Lipzen A."/>
            <person name="Pangilinan J."/>
            <person name="LaButti K."/>
            <person name="Hainaut M."/>
            <person name="Henrissat B."/>
            <person name="Grigoriev I.V."/>
            <person name="Spatafora J.W."/>
            <person name="Aime M.C."/>
        </authorList>
    </citation>
    <scope>NUCLEOTIDE SEQUENCE [LARGE SCALE GENOMIC DNA]</scope>
    <source>
        <strain evidence="2 3">MCA 3882</strain>
    </source>
</reference>
<feature type="compositionally biased region" description="Basic and acidic residues" evidence="1">
    <location>
        <begin position="136"/>
        <end position="150"/>
    </location>
</feature>
<dbReference type="EMBL" id="KZ819604">
    <property type="protein sequence ID" value="PWN33558.1"/>
    <property type="molecule type" value="Genomic_DNA"/>
</dbReference>
<proteinExistence type="predicted"/>
<gene>
    <name evidence="2" type="ORF">FA14DRAFT_185269</name>
</gene>
<feature type="region of interest" description="Disordered" evidence="1">
    <location>
        <begin position="1"/>
        <end position="65"/>
    </location>
</feature>
<dbReference type="RefSeq" id="XP_025353860.1">
    <property type="nucleotide sequence ID" value="XM_025501445.1"/>
</dbReference>
<keyword evidence="3" id="KW-1185">Reference proteome</keyword>